<protein>
    <recommendedName>
        <fullName evidence="4">Lipoprotein</fullName>
    </recommendedName>
</protein>
<proteinExistence type="predicted"/>
<feature type="compositionally biased region" description="Basic and acidic residues" evidence="1">
    <location>
        <begin position="42"/>
        <end position="52"/>
    </location>
</feature>
<dbReference type="EMBL" id="ARZX01000098">
    <property type="protein sequence ID" value="EWH08572.1"/>
    <property type="molecule type" value="Genomic_DNA"/>
</dbReference>
<evidence type="ECO:0000313" key="2">
    <source>
        <dbReference type="EMBL" id="EWH08572.1"/>
    </source>
</evidence>
<feature type="region of interest" description="Disordered" evidence="1">
    <location>
        <begin position="26"/>
        <end position="52"/>
    </location>
</feature>
<organism evidence="2 3">
    <name type="scientific">Cellulophaga geojensis KL-A</name>
    <dbReference type="NCBI Taxonomy" id="1328323"/>
    <lineage>
        <taxon>Bacteria</taxon>
        <taxon>Pseudomonadati</taxon>
        <taxon>Bacteroidota</taxon>
        <taxon>Flavobacteriia</taxon>
        <taxon>Flavobacteriales</taxon>
        <taxon>Flavobacteriaceae</taxon>
        <taxon>Cellulophaga</taxon>
    </lineage>
</organism>
<name>A0ABN0RJJ6_9FLAO</name>
<gene>
    <name evidence="2" type="ORF">KLA_17524</name>
</gene>
<reference evidence="2 3" key="1">
    <citation type="journal article" date="2014" name="Genome Announc.">
        <title>Draft Genome Sequence of the Carrageenan-Degrading Bacterium Cellulophaga sp. Strain KL-A, Isolated from Decaying Marine Algae.</title>
        <authorList>
            <person name="Shan D."/>
            <person name="Ying J."/>
            <person name="Li X."/>
            <person name="Gao Z."/>
            <person name="Wei G."/>
            <person name="Shao Z."/>
        </authorList>
    </citation>
    <scope>NUCLEOTIDE SEQUENCE [LARGE SCALE GENOMIC DNA]</scope>
    <source>
        <strain evidence="2 3">KL-A</strain>
    </source>
</reference>
<accession>A0ABN0RJJ6</accession>
<sequence length="191" mass="22283">MPTIMKKILLTLIILISLTDCESKKSNSTEKNVAESETTISDSEKELTELEKEEKLRTEINNQYLAELSKCSQNVDAVTDFNGKTEFWRICENDNGKRIIQIDSHEETALHEEVYYEQNGELIYAEESIKYMPINHYTLQPWTCQFYAENGKLISLMSLGHGKTEDDEWNPEIIFKMYKNRIAELNKIENE</sequence>
<comment type="caution">
    <text evidence="2">The sequence shown here is derived from an EMBL/GenBank/DDBJ whole genome shotgun (WGS) entry which is preliminary data.</text>
</comment>
<keyword evidence="3" id="KW-1185">Reference proteome</keyword>
<evidence type="ECO:0000313" key="3">
    <source>
        <dbReference type="Proteomes" id="UP000019275"/>
    </source>
</evidence>
<dbReference type="Proteomes" id="UP000019275">
    <property type="component" value="Unassembled WGS sequence"/>
</dbReference>
<evidence type="ECO:0008006" key="4">
    <source>
        <dbReference type="Google" id="ProtNLM"/>
    </source>
</evidence>
<evidence type="ECO:0000256" key="1">
    <source>
        <dbReference type="SAM" id="MobiDB-lite"/>
    </source>
</evidence>